<dbReference type="EMBL" id="JEMT01018489">
    <property type="protein sequence ID" value="EXX66691.1"/>
    <property type="molecule type" value="Genomic_DNA"/>
</dbReference>
<comment type="caution">
    <text evidence="1">The sequence shown here is derived from an EMBL/GenBank/DDBJ whole genome shotgun (WGS) entry which is preliminary data.</text>
</comment>
<protein>
    <submittedName>
        <fullName evidence="1">Uncharacterized protein</fullName>
    </submittedName>
</protein>
<organism evidence="1 2">
    <name type="scientific">Rhizophagus irregularis (strain DAOM 197198w)</name>
    <name type="common">Glomus intraradices</name>
    <dbReference type="NCBI Taxonomy" id="1432141"/>
    <lineage>
        <taxon>Eukaryota</taxon>
        <taxon>Fungi</taxon>
        <taxon>Fungi incertae sedis</taxon>
        <taxon>Mucoromycota</taxon>
        <taxon>Glomeromycotina</taxon>
        <taxon>Glomeromycetes</taxon>
        <taxon>Glomerales</taxon>
        <taxon>Glomeraceae</taxon>
        <taxon>Rhizophagus</taxon>
    </lineage>
</organism>
<evidence type="ECO:0000313" key="1">
    <source>
        <dbReference type="EMBL" id="EXX66691.1"/>
    </source>
</evidence>
<dbReference type="Proteomes" id="UP000022910">
    <property type="component" value="Unassembled WGS sequence"/>
</dbReference>
<keyword evidence="2" id="KW-1185">Reference proteome</keyword>
<dbReference type="HOGENOM" id="CLU_1548444_0_0_1"/>
<gene>
    <name evidence="1" type="ORF">RirG_121370</name>
</gene>
<accession>A0A015L2U1</accession>
<name>A0A015L2U1_RHIIW</name>
<evidence type="ECO:0000313" key="2">
    <source>
        <dbReference type="Proteomes" id="UP000022910"/>
    </source>
</evidence>
<dbReference type="AlphaFoldDB" id="A0A015L2U1"/>
<proteinExistence type="predicted"/>
<reference evidence="1 2" key="1">
    <citation type="submission" date="2014-02" db="EMBL/GenBank/DDBJ databases">
        <title>Single nucleus genome sequencing reveals high similarity among nuclei of an endomycorrhizal fungus.</title>
        <authorList>
            <person name="Lin K."/>
            <person name="Geurts R."/>
            <person name="Zhang Z."/>
            <person name="Limpens E."/>
            <person name="Saunders D.G."/>
            <person name="Mu D."/>
            <person name="Pang E."/>
            <person name="Cao H."/>
            <person name="Cha H."/>
            <person name="Lin T."/>
            <person name="Zhou Q."/>
            <person name="Shang Y."/>
            <person name="Li Y."/>
            <person name="Ivanov S."/>
            <person name="Sharma T."/>
            <person name="Velzen R.V."/>
            <person name="Ruijter N.D."/>
            <person name="Aanen D.K."/>
            <person name="Win J."/>
            <person name="Kamoun S."/>
            <person name="Bisseling T."/>
            <person name="Huang S."/>
        </authorList>
    </citation>
    <scope>NUCLEOTIDE SEQUENCE [LARGE SCALE GENOMIC DNA]</scope>
    <source>
        <strain evidence="2">DAOM197198w</strain>
    </source>
</reference>
<dbReference type="STRING" id="1432141.A0A015L2U1"/>
<sequence>MESCIILIFILGNSIIPTGIKCIILAKFTYLILVFQLEFQISEFWIWLELQLQFQNFGKSEIFQFQGYLYLVEKLFSSQDASDLLTLGKARSQVWIKNLPIAVESINNSVTKQLGISSTDAIKKRRVSSSPSYPRNGPVGYEEEKLPLDILSVRYLLKSSNLKGGKHQAKDMN</sequence>